<evidence type="ECO:0000313" key="2">
    <source>
        <dbReference type="EMBL" id="KKK24064.1"/>
    </source>
</evidence>
<proteinExistence type="predicted"/>
<dbReference type="OrthoDB" id="3223416at2759"/>
<organism evidence="2 3">
    <name type="scientific">Aspergillus ochraceoroseus</name>
    <dbReference type="NCBI Taxonomy" id="138278"/>
    <lineage>
        <taxon>Eukaryota</taxon>
        <taxon>Fungi</taxon>
        <taxon>Dikarya</taxon>
        <taxon>Ascomycota</taxon>
        <taxon>Pezizomycotina</taxon>
        <taxon>Eurotiomycetes</taxon>
        <taxon>Eurotiomycetidae</taxon>
        <taxon>Eurotiales</taxon>
        <taxon>Aspergillaceae</taxon>
        <taxon>Aspergillus</taxon>
        <taxon>Aspergillus subgen. Nidulantes</taxon>
    </lineage>
</organism>
<evidence type="ECO:0000256" key="1">
    <source>
        <dbReference type="SAM" id="SignalP"/>
    </source>
</evidence>
<keyword evidence="1" id="KW-0732">Signal</keyword>
<dbReference type="Proteomes" id="UP000034947">
    <property type="component" value="Unassembled WGS sequence"/>
</dbReference>
<keyword evidence="3" id="KW-1185">Reference proteome</keyword>
<dbReference type="VEuPathDB" id="FungiDB:P175DRAFT_0402866"/>
<name>A0A0F8UX48_9EURO</name>
<dbReference type="AlphaFoldDB" id="A0A0F8UX48"/>
<dbReference type="EMBL" id="JYKN01000529">
    <property type="protein sequence ID" value="KKK24064.1"/>
    <property type="molecule type" value="Genomic_DNA"/>
</dbReference>
<reference evidence="2 3" key="1">
    <citation type="submission" date="2015-02" db="EMBL/GenBank/DDBJ databases">
        <title>Draft Genome Sequences of Two Closely-Related Aflatoxigenic Aspergillus Species Obtained from the Cote d'Ivoire.</title>
        <authorList>
            <person name="Moore G.G."/>
            <person name="Beltz S.B."/>
            <person name="Mack B.M."/>
        </authorList>
    </citation>
    <scope>NUCLEOTIDE SEQUENCE [LARGE SCALE GENOMIC DNA]</scope>
    <source>
        <strain evidence="2 3">SRRC1432</strain>
    </source>
</reference>
<comment type="caution">
    <text evidence="2">The sequence shown here is derived from an EMBL/GenBank/DDBJ whole genome shotgun (WGS) entry which is preliminary data.</text>
</comment>
<evidence type="ECO:0000313" key="3">
    <source>
        <dbReference type="Proteomes" id="UP000034947"/>
    </source>
</evidence>
<feature type="chain" id="PRO_5002528720" description="Small secreted protein" evidence="1">
    <location>
        <begin position="23"/>
        <end position="177"/>
    </location>
</feature>
<evidence type="ECO:0008006" key="4">
    <source>
        <dbReference type="Google" id="ProtNLM"/>
    </source>
</evidence>
<accession>A0A0F8UX48</accession>
<sequence>MHLWQLYSFLALAFSLFSTAAASSDALNVTVLGAANNHSTLECWSLEPGFTVSPQAGTAGSEVLSLGLLGGTNASYVVVPAEFDGGGHNAPAVQWVVFLSGLAHITLPHSKHEAWIRGGKHGTILALDTAAVSADGHNTTYPSRDITIGLQLPIAGGKIPEHEFLHMGACRHEELEL</sequence>
<protein>
    <recommendedName>
        <fullName evidence="4">Small secreted protein</fullName>
    </recommendedName>
</protein>
<gene>
    <name evidence="2" type="ORF">AOCH_001853</name>
</gene>
<feature type="signal peptide" evidence="1">
    <location>
        <begin position="1"/>
        <end position="22"/>
    </location>
</feature>